<proteinExistence type="predicted"/>
<sequence>MNSSNSFGTQGLEPLPHAGLFLQMVQTKKKFYQRHIKLNILFSILGKEIYKFNSKSWGKKFSTPVDTFREISLNFWLRIMNYSSLGLLASHGLFNEFTIFYQIRERIVTKLFKLNNKI</sequence>
<reference evidence="1 2" key="1">
    <citation type="journal article" date="2018" name="Sci. Rep.">
        <title>Genomic signatures of local adaptation to the degree of environmental predictability in rotifers.</title>
        <authorList>
            <person name="Franch-Gras L."/>
            <person name="Hahn C."/>
            <person name="Garcia-Roger E.M."/>
            <person name="Carmona M.J."/>
            <person name="Serra M."/>
            <person name="Gomez A."/>
        </authorList>
    </citation>
    <scope>NUCLEOTIDE SEQUENCE [LARGE SCALE GENOMIC DNA]</scope>
    <source>
        <strain evidence="1">HYR1</strain>
    </source>
</reference>
<name>A0A3M7QR83_BRAPC</name>
<dbReference type="AlphaFoldDB" id="A0A3M7QR83"/>
<dbReference type="Proteomes" id="UP000276133">
    <property type="component" value="Unassembled WGS sequence"/>
</dbReference>
<evidence type="ECO:0000313" key="1">
    <source>
        <dbReference type="EMBL" id="RNA13860.1"/>
    </source>
</evidence>
<evidence type="ECO:0000313" key="2">
    <source>
        <dbReference type="Proteomes" id="UP000276133"/>
    </source>
</evidence>
<gene>
    <name evidence="1" type="ORF">BpHYR1_026328</name>
</gene>
<keyword evidence="2" id="KW-1185">Reference proteome</keyword>
<dbReference type="EMBL" id="REGN01005313">
    <property type="protein sequence ID" value="RNA13860.1"/>
    <property type="molecule type" value="Genomic_DNA"/>
</dbReference>
<accession>A0A3M7QR83</accession>
<organism evidence="1 2">
    <name type="scientific">Brachionus plicatilis</name>
    <name type="common">Marine rotifer</name>
    <name type="synonym">Brachionus muelleri</name>
    <dbReference type="NCBI Taxonomy" id="10195"/>
    <lineage>
        <taxon>Eukaryota</taxon>
        <taxon>Metazoa</taxon>
        <taxon>Spiralia</taxon>
        <taxon>Gnathifera</taxon>
        <taxon>Rotifera</taxon>
        <taxon>Eurotatoria</taxon>
        <taxon>Monogononta</taxon>
        <taxon>Pseudotrocha</taxon>
        <taxon>Ploima</taxon>
        <taxon>Brachionidae</taxon>
        <taxon>Brachionus</taxon>
    </lineage>
</organism>
<protein>
    <submittedName>
        <fullName evidence="1">Uncharacterized protein</fullName>
    </submittedName>
</protein>
<comment type="caution">
    <text evidence="1">The sequence shown here is derived from an EMBL/GenBank/DDBJ whole genome shotgun (WGS) entry which is preliminary data.</text>
</comment>